<dbReference type="EMBL" id="PQGE01000003">
    <property type="protein sequence ID" value="POP46887.1"/>
    <property type="molecule type" value="Genomic_DNA"/>
</dbReference>
<gene>
    <name evidence="2" type="ORF">CHU32_08225</name>
    <name evidence="1" type="ORF">CHU33_05275</name>
</gene>
<name>A0A2P5GSS9_9ENTR</name>
<dbReference type="EMBL" id="PQGD01000005">
    <property type="protein sequence ID" value="POP49624.1"/>
    <property type="molecule type" value="Genomic_DNA"/>
</dbReference>
<reference evidence="3 4" key="1">
    <citation type="submission" date="2018-01" db="EMBL/GenBank/DDBJ databases">
        <title>Superficieibacter electus gen. nov., sp. nov., an extended-spectrum beta-lactamase possessing member of the Enterobacteriaceae family, isolated from intensive care unit surfaces.</title>
        <authorList>
            <person name="Potter R.F."/>
            <person name="D'Souza A.W."/>
        </authorList>
    </citation>
    <scope>NUCLEOTIDE SEQUENCE [LARGE SCALE GENOMIC DNA]</scope>
    <source>
        <strain evidence="2 4">BP-1</strain>
        <strain evidence="1 3">BP-2</strain>
    </source>
</reference>
<evidence type="ECO:0000313" key="4">
    <source>
        <dbReference type="Proteomes" id="UP000247005"/>
    </source>
</evidence>
<dbReference type="AlphaFoldDB" id="A0A2P5GSS9"/>
<evidence type="ECO:0000313" key="3">
    <source>
        <dbReference type="Proteomes" id="UP000237073"/>
    </source>
</evidence>
<evidence type="ECO:0000313" key="2">
    <source>
        <dbReference type="EMBL" id="POP49624.1"/>
    </source>
</evidence>
<evidence type="ECO:0000313" key="1">
    <source>
        <dbReference type="EMBL" id="POP46887.1"/>
    </source>
</evidence>
<dbReference type="Proteomes" id="UP000237073">
    <property type="component" value="Unassembled WGS sequence"/>
</dbReference>
<dbReference type="OrthoDB" id="6630037at2"/>
<organism evidence="2 4">
    <name type="scientific">Superficieibacter electus</name>
    <dbReference type="NCBI Taxonomy" id="2022662"/>
    <lineage>
        <taxon>Bacteria</taxon>
        <taxon>Pseudomonadati</taxon>
        <taxon>Pseudomonadota</taxon>
        <taxon>Gammaproteobacteria</taxon>
        <taxon>Enterobacterales</taxon>
        <taxon>Enterobacteriaceae</taxon>
        <taxon>Superficieibacter</taxon>
    </lineage>
</organism>
<comment type="caution">
    <text evidence="2">The sequence shown here is derived from an EMBL/GenBank/DDBJ whole genome shotgun (WGS) entry which is preliminary data.</text>
</comment>
<keyword evidence="3" id="KW-1185">Reference proteome</keyword>
<dbReference type="RefSeq" id="WP_103675024.1">
    <property type="nucleotide sequence ID" value="NZ_PQGD01000005.1"/>
</dbReference>
<proteinExistence type="predicted"/>
<protein>
    <submittedName>
        <fullName evidence="2">Uncharacterized protein</fullName>
    </submittedName>
</protein>
<sequence>MKPDQILAILRKDQRNHITAFHRSQTSRNALAHTAGITLNYHEPYYEGWAPALEMQESFIGAAELSQVMPHLVAEPWGNGIIGGVVYRLKESAQ</sequence>
<dbReference type="Proteomes" id="UP000247005">
    <property type="component" value="Unassembled WGS sequence"/>
</dbReference>
<accession>A0A2P5GSS9</accession>